<dbReference type="InterPro" id="IPR011009">
    <property type="entry name" value="Kinase-like_dom_sf"/>
</dbReference>
<keyword evidence="6" id="KW-0336">GPI-anchor</keyword>
<dbReference type="PANTHER" id="PTHR45726:SF3">
    <property type="entry name" value="LEUKOTRIENE A-4 HYDROLASE"/>
    <property type="match status" value="1"/>
</dbReference>
<comment type="cofactor">
    <cofactor evidence="1">
        <name>Zn(2+)</name>
        <dbReference type="ChEBI" id="CHEBI:29105"/>
    </cofactor>
</comment>
<keyword evidence="8" id="KW-0479">Metal-binding</keyword>
<dbReference type="GO" id="GO:0008237">
    <property type="term" value="F:metallopeptidase activity"/>
    <property type="evidence" value="ECO:0007669"/>
    <property type="project" value="UniProtKB-KW"/>
</dbReference>
<dbReference type="SUPFAM" id="SSF48371">
    <property type="entry name" value="ARM repeat"/>
    <property type="match status" value="3"/>
</dbReference>
<accession>A0A4S2KLN8</accession>
<dbReference type="Proteomes" id="UP000310200">
    <property type="component" value="Unassembled WGS sequence"/>
</dbReference>
<feature type="compositionally biased region" description="Basic and acidic residues" evidence="13">
    <location>
        <begin position="487"/>
        <end position="500"/>
    </location>
</feature>
<dbReference type="Gene3D" id="3.30.2010.30">
    <property type="match status" value="3"/>
</dbReference>
<keyword evidence="6" id="KW-0472">Membrane</keyword>
<feature type="compositionally biased region" description="Polar residues" evidence="13">
    <location>
        <begin position="114"/>
        <end position="134"/>
    </location>
</feature>
<keyword evidence="16" id="KW-1185">Reference proteome</keyword>
<dbReference type="InterPro" id="IPR000719">
    <property type="entry name" value="Prot_kinase_dom"/>
</dbReference>
<protein>
    <recommendedName>
        <fullName evidence="14">Protein kinase domain-containing protein</fullName>
    </recommendedName>
</protein>
<evidence type="ECO:0000259" key="14">
    <source>
        <dbReference type="PROSITE" id="PS50011"/>
    </source>
</evidence>
<dbReference type="InterPro" id="IPR015211">
    <property type="entry name" value="Peptidase_M1_C"/>
</dbReference>
<keyword evidence="11" id="KW-0482">Metalloprotease</keyword>
<dbReference type="GO" id="GO:0004672">
    <property type="term" value="F:protein kinase activity"/>
    <property type="evidence" value="ECO:0007669"/>
    <property type="project" value="InterPro"/>
</dbReference>
<dbReference type="InterPro" id="IPR042097">
    <property type="entry name" value="Aminopeptidase_N-like_N_sf"/>
</dbReference>
<dbReference type="InterPro" id="IPR001930">
    <property type="entry name" value="Peptidase_M1"/>
</dbReference>
<sequence>MVQLAKIKFLSKKKMLSEALKTDKPNLRLVRSHSCHGTHDSVPQIIVHDEETARIQMDQKTTRKHVFKVVIRMIVRLERDLRTYSRGSPAGKFATRSETDRRLDRLDRVHRRNSAANSTANPPSVSQPVPTNEDNGSEYYRNLLQQFANHCQTSNGDITDPDWIVYLPKEQNAEQPSQKDNRKPRKSAQFIPGVPHIRASEIFEIGCIAGTENKCLELVSAEWHNTKVTLKRHILPTCRDAIKADVEILSEIRHPNILLLMATTYTNEHGLVSIFEPIDCSLYNYIHEQGERINTQGIMQIGMKLADALKYCHMRGYIHTAISSHCVYFASGTTVKLGGWELAREMEKVYVERDYERYLRLENFKWQAPALCYGQHPNKKIDVYCLMLLLWEMCTGSVPWSGYDQPNVERQHVMRKRDMIYEEEEKNDTFINVNGNNNDLLYNDTLYQKTSPVSPTQNKVLIKKPFAGQSYHPTTEKKSTSNQLLKSKKEQCNEDSDSKNNIKKMATSVINDSIVSPVIKVKSTTTTSCTRCAEISNMVQDLDEGSNARANIKRLKKLIASRREDFFFGSDSTSFSYSTPSPKATSSLLSQEKSPDYVQCKPASHTTAIEPKYNKSPSEYGGAISKLLHTPRRKVPYMGMPSSIKHAIMQPQDFLLPQQTICNTTDDINTIPFVKNADTTYTIGITEEGNCTEDNKESPKDLSSVSTKISTTSNKSLQNLRNALDRATEIICSTTPKIYNSKFDLNNIQECETVFEDLYGTKYNDKEINVIERSTSGNENFLGMDEVKSTKANDETTSRHEQILNQAFINSQTLSSTTTKTSIESEISARSQQPINSHETNQDKIPFANGIISTPQKIRADEREYVNVRTILNSAVMKDSPRRRSLPARLNNLAMIYTPRTICKKNMQGSQYTTEDMYIDDEFGSKLNYNLILLNDNIVLSDDESLPQTTELHKKMLNGVGWELWFGDIFSTPIVPNLSQMSLWERNCYLYVDNWIKWDGRNAPSRVTEDERSLNDVQKMMLLNRLHYFYSTLTIHKLFFIHDRYFAVIRNGKIRFLWLLLCIKVRWAGFKVTQALNFATENCSPNYACPIFQHLYEWGEIHLPRVTDIHLNLMVDFDQRVLEGTAILTIERKPMINHIILDSLGLDIRRVTNALDGTILHHHIGINHTCGSLVRIVLPSISGTTYNPGCKIEIEYKTTPYSFALYWLTPEQTAYGRHSFLLSNNKLIYARSWFPCQDTPSVKFTYSAVIRVRKPYTVLMSARSQGVHEGPELDVHLFRQEKKVPSYAVVIAVGSLRTKQLTDRISIFAEENIFQSTIFNNFRYNMIESMLHFANDLCGPYVWGKYDICVLPPSIAHFEIECPNVTFIPSTLLGGDRSYICYSLARNISQSWAGNLVTCENYEHLWLNKNFDSQVSRDKSLGRPFRIQSPEAAETAYFIRIIQLLAIINVSIEYTYNIFRCKIQIEYKTRPNSPALYKLTPAQIADGELVNVCVLPPNVPEFDMQYPYVTFVSSSLLEGQYFIIDTIPQLDTVSLIPVFTDELLPMNIIKYVSEKGYYNDFVEIEFLTYLHALPAVPKEKLQMLELAFLDDQKICEIRFLWLRLCIKINVCVLPPNVPEFDMQYPDMTFVSSSLLEGQYSMIDTIVQNIIESWIGKAVAIDNFKHLWLIKGLSTFIYRNPINNIIDAEDIREFLKIKGINNVLNMPELRTVSLVPVFTQNLLPINIIKYVSEKGCVFLNYLQDKIGGPEEFKSFLLNGLWPHCKERKILTTDRFEILLNGYFSTNGKPKILNTVDWDKWFNEPDFPPSYHNSMVIRSRWQRWVEQETACFAKNLDQSNDFAIIEFLTYLLALPNTVLTAEKLRKIEDTFLRDQEICVREIRFLWLRLCIKNRWLDDNERIFEDAINFASEYCMPKYACPIFRDLYEWEVTRELARIWFMDQRDSPSSKMLPETINELSSILGVALEDRPSQPPAGDIPYSYSRPDLVAVTHTHLELFVNFDRHVLEGRAILTIEKKESKCNELVLDTYELTITDVKKGDHVSTGSSLTFTHIENPHDDNFGKLKITLPNVDNASPSGSKKKKVRSNIYKIQVIYETSPVSPALYWLKPLQTSDLTHPLLISNSKFTYARAIFPCQDTPSNRTTFFSKIYVQSSLGLDVMMPGRKKKDDVDDKDEYTFRLNRTIAMYEIYIIVGSLRNLHRMSLDNVSLDIWAEKKPCERCEEFLDKIMDILHKIKESYGFFGLSTFIYRNPKFNKIIDEENKFRKDLQIKSVNNVLNMPELLNDVPLVPVFTKDLLPKNIIKYVSEKGCMFLNYLQDMLGGCEEFKGFLVNVWPRFEKREIREPTDHFKNLLISHFSDKGKHGVLSKIEWDEWLNKSGFPSEPYTYKNNKTHWQRQADLWIKQETSSFDRIGLDKSNDLAIIEFLTYLLTLSTVLTAYQLQKIEHEFLGDQNICEIRFLWLRLCIKSEWLDQGRIQEDALKFACSEYCMPKYACPIFRDLYNLAQTRIMAIKSRFTERDNCSKMLPETINELSSILGVALEDRNWHVVTNVLDGTPLHHHHVVTNSAFGSPFCVDIPPTIGTTYNPECKIQIEYETSPNSPALYWLTAAQTGDGKYPFLLSNNKISVPKNFRVLMSALSHNNVDHEDPQLDKYKFRQHLSVPSCANKYICRRENFSVYLCQYNVRYTVIETMLQIANDLCGPYVWGKYDICVLPPSIAHFEIECPNVTFIPSTLLGGDRSYIGYSLARNISQSWAGNLVTCENYEHLWLNKSFSLFISRKIKCRVLYEISNDLYHNDIDVFFQREGLENLNSLVLEPKNVNKLRCLLPNLEYLSAPEITTKYVPYERGYFFLCHLENKLGGSTLFEPFLKSYFNNFAFRSINTIAFVNYLYQRFPNNREMLNGVGWELWFGDIFSTPIVPNLSQMSLWERNCYLYVDNWIKWDGRNAPSRVTEDERSLNDVQKMMLLNRLHYFYSTLTIHKLFFIHDRYFAVIRNGKIRFLWLLLCIKVRWAGFKVTQALNFATENCSPNYACPIFQHLYEWGEIREKAIETYNRNKGKMLNETREKIGQILQQNL</sequence>
<comment type="caution">
    <text evidence="15">The sequence shown here is derived from an EMBL/GenBank/DDBJ whole genome shotgun (WGS) entry which is preliminary data.</text>
</comment>
<dbReference type="InterPro" id="IPR027268">
    <property type="entry name" value="Peptidase_M4/M1_CTD_sf"/>
</dbReference>
<dbReference type="PRINTS" id="PR00756">
    <property type="entry name" value="ALADIPTASE"/>
</dbReference>
<dbReference type="Gene3D" id="2.60.40.1730">
    <property type="entry name" value="tricorn interacting facor f3 domain"/>
    <property type="match status" value="2"/>
</dbReference>
<dbReference type="Pfam" id="PF17900">
    <property type="entry name" value="Peptidase_M1_N"/>
    <property type="match status" value="2"/>
</dbReference>
<dbReference type="Pfam" id="PF07714">
    <property type="entry name" value="PK_Tyr_Ser-Thr"/>
    <property type="match status" value="1"/>
</dbReference>
<keyword evidence="6" id="KW-0325">Glycoprotein</keyword>
<dbReference type="GO" id="GO:0006508">
    <property type="term" value="P:proteolysis"/>
    <property type="evidence" value="ECO:0007669"/>
    <property type="project" value="UniProtKB-KW"/>
</dbReference>
<dbReference type="SMART" id="SM00220">
    <property type="entry name" value="S_TKc"/>
    <property type="match status" value="1"/>
</dbReference>
<evidence type="ECO:0000256" key="2">
    <source>
        <dbReference type="ARBA" id="ARBA00004496"/>
    </source>
</evidence>
<feature type="region of interest" description="Disordered" evidence="13">
    <location>
        <begin position="471"/>
        <end position="500"/>
    </location>
</feature>
<dbReference type="GO" id="GO:0005524">
    <property type="term" value="F:ATP binding"/>
    <property type="evidence" value="ECO:0007669"/>
    <property type="project" value="InterPro"/>
</dbReference>
<dbReference type="EMBL" id="QBLH01001922">
    <property type="protein sequence ID" value="TGZ50605.1"/>
    <property type="molecule type" value="Genomic_DNA"/>
</dbReference>
<dbReference type="InterPro" id="IPR016024">
    <property type="entry name" value="ARM-type_fold"/>
</dbReference>
<evidence type="ECO:0000313" key="15">
    <source>
        <dbReference type="EMBL" id="TGZ50605.1"/>
    </source>
</evidence>
<dbReference type="Pfam" id="PF01433">
    <property type="entry name" value="Peptidase_M1"/>
    <property type="match status" value="2"/>
</dbReference>
<keyword evidence="10" id="KW-0862">Zinc</keyword>
<feature type="region of interest" description="Disordered" evidence="13">
    <location>
        <begin position="690"/>
        <end position="709"/>
    </location>
</feature>
<dbReference type="InterPro" id="IPR034015">
    <property type="entry name" value="M1_LTA4H"/>
</dbReference>
<keyword evidence="7" id="KW-0645">Protease</keyword>
<dbReference type="InterPro" id="IPR001245">
    <property type="entry name" value="Ser-Thr/Tyr_kinase_cat_dom"/>
</dbReference>
<organism evidence="15 16">
    <name type="scientific">Temnothorax longispinosus</name>
    <dbReference type="NCBI Taxonomy" id="300112"/>
    <lineage>
        <taxon>Eukaryota</taxon>
        <taxon>Metazoa</taxon>
        <taxon>Ecdysozoa</taxon>
        <taxon>Arthropoda</taxon>
        <taxon>Hexapoda</taxon>
        <taxon>Insecta</taxon>
        <taxon>Pterygota</taxon>
        <taxon>Neoptera</taxon>
        <taxon>Endopterygota</taxon>
        <taxon>Hymenoptera</taxon>
        <taxon>Apocrita</taxon>
        <taxon>Aculeata</taxon>
        <taxon>Formicoidea</taxon>
        <taxon>Formicidae</taxon>
        <taxon>Myrmicinae</taxon>
        <taxon>Temnothorax</taxon>
    </lineage>
</organism>
<evidence type="ECO:0000256" key="7">
    <source>
        <dbReference type="ARBA" id="ARBA00022670"/>
    </source>
</evidence>
<dbReference type="SUPFAM" id="SSF55486">
    <property type="entry name" value="Metalloproteases ('zincins'), catalytic domain"/>
    <property type="match status" value="3"/>
</dbReference>
<dbReference type="Gene3D" id="1.25.40.320">
    <property type="entry name" value="Peptidase M1, leukotriene A4 hydrolase/aminopeptidase C-terminal domain"/>
    <property type="match status" value="4"/>
</dbReference>
<gene>
    <name evidence="15" type="ORF">DBV15_10668</name>
</gene>
<feature type="domain" description="Protein kinase" evidence="14">
    <location>
        <begin position="197"/>
        <end position="485"/>
    </location>
</feature>
<feature type="compositionally biased region" description="Basic and acidic residues" evidence="13">
    <location>
        <begin position="95"/>
        <end position="107"/>
    </location>
</feature>
<dbReference type="GO" id="GO:0004301">
    <property type="term" value="F:epoxide hydrolase activity"/>
    <property type="evidence" value="ECO:0007669"/>
    <property type="project" value="TreeGrafter"/>
</dbReference>
<dbReference type="GO" id="GO:0005829">
    <property type="term" value="C:cytosol"/>
    <property type="evidence" value="ECO:0007669"/>
    <property type="project" value="TreeGrafter"/>
</dbReference>
<evidence type="ECO:0000256" key="5">
    <source>
        <dbReference type="ARBA" id="ARBA00022490"/>
    </source>
</evidence>
<dbReference type="STRING" id="300112.A0A4S2KLN8"/>
<dbReference type="SUPFAM" id="SSF63737">
    <property type="entry name" value="Leukotriene A4 hydrolase N-terminal domain"/>
    <property type="match status" value="2"/>
</dbReference>
<evidence type="ECO:0000313" key="16">
    <source>
        <dbReference type="Proteomes" id="UP000310200"/>
    </source>
</evidence>
<evidence type="ECO:0000256" key="12">
    <source>
        <dbReference type="ARBA" id="ARBA00023288"/>
    </source>
</evidence>
<evidence type="ECO:0000256" key="11">
    <source>
        <dbReference type="ARBA" id="ARBA00023049"/>
    </source>
</evidence>
<keyword evidence="5" id="KW-0963">Cytoplasm</keyword>
<evidence type="ECO:0000256" key="10">
    <source>
        <dbReference type="ARBA" id="ARBA00022833"/>
    </source>
</evidence>
<evidence type="ECO:0000256" key="9">
    <source>
        <dbReference type="ARBA" id="ARBA00022801"/>
    </source>
</evidence>
<dbReference type="GO" id="GO:0005886">
    <property type="term" value="C:plasma membrane"/>
    <property type="evidence" value="ECO:0007669"/>
    <property type="project" value="UniProtKB-SubCell"/>
</dbReference>
<dbReference type="Gene3D" id="1.10.510.10">
    <property type="entry name" value="Transferase(Phosphotransferase) domain 1"/>
    <property type="match status" value="1"/>
</dbReference>
<proteinExistence type="inferred from homology"/>
<dbReference type="SUPFAM" id="SSF56112">
    <property type="entry name" value="Protein kinase-like (PK-like)"/>
    <property type="match status" value="1"/>
</dbReference>
<evidence type="ECO:0000256" key="8">
    <source>
        <dbReference type="ARBA" id="ARBA00022723"/>
    </source>
</evidence>
<dbReference type="GO" id="GO:0008270">
    <property type="term" value="F:zinc ion binding"/>
    <property type="evidence" value="ECO:0007669"/>
    <property type="project" value="InterPro"/>
</dbReference>
<evidence type="ECO:0000256" key="3">
    <source>
        <dbReference type="ARBA" id="ARBA00004609"/>
    </source>
</evidence>
<evidence type="ECO:0000256" key="6">
    <source>
        <dbReference type="ARBA" id="ARBA00022622"/>
    </source>
</evidence>
<dbReference type="Pfam" id="PF09127">
    <property type="entry name" value="Leuk-A4-hydro_C"/>
    <property type="match status" value="2"/>
</dbReference>
<dbReference type="Gene3D" id="1.10.390.10">
    <property type="entry name" value="Neutral Protease Domain 2"/>
    <property type="match status" value="3"/>
</dbReference>
<comment type="subcellular location">
    <subcellularLocation>
        <location evidence="3">Cell membrane</location>
        <topology evidence="3">Lipid-anchor</topology>
        <topology evidence="3">GPI-anchor</topology>
    </subcellularLocation>
    <subcellularLocation>
        <location evidence="2">Cytoplasm</location>
    </subcellularLocation>
</comment>
<dbReference type="SMART" id="SM01263">
    <property type="entry name" value="Leuk-A4-hydro_C"/>
    <property type="match status" value="1"/>
</dbReference>
<keyword evidence="9" id="KW-0378">Hydrolase</keyword>
<reference evidence="15 16" key="1">
    <citation type="journal article" date="2019" name="Philos. Trans. R. Soc. Lond., B, Biol. Sci.">
        <title>Ant behaviour and brain gene expression of defending hosts depend on the ecological success of the intruding social parasite.</title>
        <authorList>
            <person name="Kaur R."/>
            <person name="Stoldt M."/>
            <person name="Jongepier E."/>
            <person name="Feldmeyer B."/>
            <person name="Menzel F."/>
            <person name="Bornberg-Bauer E."/>
            <person name="Foitzik S."/>
        </authorList>
    </citation>
    <scope>NUCLEOTIDE SEQUENCE [LARGE SCALE GENOMIC DNA]</scope>
    <source>
        <tissue evidence="15">Whole body</tissue>
    </source>
</reference>
<dbReference type="GO" id="GO:0043171">
    <property type="term" value="P:peptide catabolic process"/>
    <property type="evidence" value="ECO:0007669"/>
    <property type="project" value="TreeGrafter"/>
</dbReference>
<keyword evidence="12" id="KW-0449">Lipoprotein</keyword>
<evidence type="ECO:0000256" key="1">
    <source>
        <dbReference type="ARBA" id="ARBA00001947"/>
    </source>
</evidence>
<comment type="similarity">
    <text evidence="4">Belongs to the peptidase M1 family.</text>
</comment>
<dbReference type="PROSITE" id="PS50011">
    <property type="entry name" value="PROTEIN_KINASE_DOM"/>
    <property type="match status" value="1"/>
</dbReference>
<dbReference type="GO" id="GO:0098552">
    <property type="term" value="C:side of membrane"/>
    <property type="evidence" value="ECO:0007669"/>
    <property type="project" value="UniProtKB-KW"/>
</dbReference>
<evidence type="ECO:0000256" key="4">
    <source>
        <dbReference type="ARBA" id="ARBA00010136"/>
    </source>
</evidence>
<name>A0A4S2KLN8_9HYME</name>
<dbReference type="PANTHER" id="PTHR45726">
    <property type="entry name" value="LEUKOTRIENE A-4 HYDROLASE"/>
    <property type="match status" value="1"/>
</dbReference>
<dbReference type="GO" id="GO:0004177">
    <property type="term" value="F:aminopeptidase activity"/>
    <property type="evidence" value="ECO:0007669"/>
    <property type="project" value="TreeGrafter"/>
</dbReference>
<dbReference type="InterPro" id="IPR014782">
    <property type="entry name" value="Peptidase_M1_dom"/>
</dbReference>
<dbReference type="InterPro" id="IPR038502">
    <property type="entry name" value="M1_LTA-4_hydro/amino_C_sf"/>
</dbReference>
<feature type="region of interest" description="Disordered" evidence="13">
    <location>
        <begin position="85"/>
        <end position="137"/>
    </location>
</feature>
<evidence type="ECO:0000256" key="13">
    <source>
        <dbReference type="SAM" id="MobiDB-lite"/>
    </source>
</evidence>
<dbReference type="InterPro" id="IPR045357">
    <property type="entry name" value="Aminopeptidase_N-like_N"/>
</dbReference>